<dbReference type="AlphaFoldDB" id="K6UU66"/>
<keyword evidence="3" id="KW-1185">Reference proteome</keyword>
<dbReference type="PhylomeDB" id="K6UU66"/>
<dbReference type="Proteomes" id="UP000006319">
    <property type="component" value="Chromosome 10"/>
</dbReference>
<dbReference type="GeneID" id="14693284"/>
<evidence type="ECO:0000313" key="2">
    <source>
        <dbReference type="EMBL" id="GAB66924.1"/>
    </source>
</evidence>
<proteinExistence type="predicted"/>
<gene>
    <name evidence="2" type="ORF">PCYB_102740</name>
</gene>
<dbReference type="eggNOG" id="ENOG502QWUX">
    <property type="taxonomic scope" value="Eukaryota"/>
</dbReference>
<feature type="region of interest" description="Disordered" evidence="1">
    <location>
        <begin position="55"/>
        <end position="83"/>
    </location>
</feature>
<organism evidence="2 3">
    <name type="scientific">Plasmodium cynomolgi (strain B)</name>
    <dbReference type="NCBI Taxonomy" id="1120755"/>
    <lineage>
        <taxon>Eukaryota</taxon>
        <taxon>Sar</taxon>
        <taxon>Alveolata</taxon>
        <taxon>Apicomplexa</taxon>
        <taxon>Aconoidasida</taxon>
        <taxon>Haemosporida</taxon>
        <taxon>Plasmodiidae</taxon>
        <taxon>Plasmodium</taxon>
        <taxon>Plasmodium (Plasmodium)</taxon>
    </lineage>
</organism>
<feature type="compositionally biased region" description="Basic and acidic residues" evidence="1">
    <location>
        <begin position="55"/>
        <end position="69"/>
    </location>
</feature>
<dbReference type="VEuPathDB" id="PlasmoDB:PCYB_102740"/>
<evidence type="ECO:0000313" key="3">
    <source>
        <dbReference type="Proteomes" id="UP000006319"/>
    </source>
</evidence>
<reference evidence="2 3" key="1">
    <citation type="journal article" date="2012" name="Nat. Genet.">
        <title>Plasmodium cynomolgi genome sequences provide insight into Plasmodium vivax and the monkey malaria clade.</title>
        <authorList>
            <person name="Tachibana S."/>
            <person name="Sullivan S.A."/>
            <person name="Kawai S."/>
            <person name="Nakamura S."/>
            <person name="Kim H.R."/>
            <person name="Goto N."/>
            <person name="Arisue N."/>
            <person name="Palacpac N.M.Q."/>
            <person name="Honma H."/>
            <person name="Yagi M."/>
            <person name="Tougan T."/>
            <person name="Katakai Y."/>
            <person name="Kaneko O."/>
            <person name="Mita T."/>
            <person name="Kita K."/>
            <person name="Yasutomi Y."/>
            <person name="Sutton P.L."/>
            <person name="Shakhbatyan R."/>
            <person name="Horii T."/>
            <person name="Yasunaga T."/>
            <person name="Barnwell J.W."/>
            <person name="Escalante A.A."/>
            <person name="Carlton J.M."/>
            <person name="Tanabe K."/>
        </authorList>
    </citation>
    <scope>NUCLEOTIDE SEQUENCE [LARGE SCALE GENOMIC DNA]</scope>
    <source>
        <strain evidence="2 3">B</strain>
    </source>
</reference>
<name>K6UU66_PLACD</name>
<feature type="non-terminal residue" evidence="2">
    <location>
        <position position="457"/>
    </location>
</feature>
<dbReference type="KEGG" id="pcy:PCYB_102740"/>
<dbReference type="EMBL" id="DF157102">
    <property type="protein sequence ID" value="GAB66924.1"/>
    <property type="molecule type" value="Genomic_DNA"/>
</dbReference>
<accession>K6UU66</accession>
<dbReference type="OrthoDB" id="392488at2759"/>
<dbReference type="RefSeq" id="XP_004222871.1">
    <property type="nucleotide sequence ID" value="XM_004222823.1"/>
</dbReference>
<protein>
    <submittedName>
        <fullName evidence="2">Uncharacterized protein</fullName>
    </submittedName>
</protein>
<sequence length="457" mass="53994">MKGELNIPGGKKDQVECNPVVTAYREFSEETIYLYNMFVSYFSHLHYVMKGIAPEEKPQTEKPQTEKPQMEGNPPMESDPPMESAPYELFLQRNFLTDVTQMSIQEKKRAINMHINNFMLYFKEACLNIKENHESMYRCSYPPSYYQMRNATLEKIHKEVSLLSSIEDDEVNNFKLYYSQGKYCLFFYNAIQHHCKNMLHYLRNYFWHNYMTLFNILLSENVQFLIRCRGNSRTDYEPYLFDAIEIRKKIDPGLYDNLLHVENLIPSEYGKNKRDTFYAEGASQNGEQDTSIDTGYMNDMIWLDLSDLLLHSLRSCNHVGIVRHVWILFDEIMRWGGYPVCTPRDGEHREDSQHDAAESQFILVGQGSLKLHRCIAEKICHLYKDIHRRLHMLIQHNRHDAFWALFFSPFNTKLSMHNVSTLHRTCNAPLRKFLNCLITSRDFWVFLFLNLVGSIPT</sequence>
<evidence type="ECO:0000256" key="1">
    <source>
        <dbReference type="SAM" id="MobiDB-lite"/>
    </source>
</evidence>